<sequence>MTVHPAQLSPHLTVKQTMPFTARLSVFNPSDVSACTHVNFRPDFPWKNSISSWSLRSYVGLAFLDDSTWMLNEKHPTRSSMRPMPFLPRAVHHCAYGRRKGCPYIPEVDIFPGATLFVRFEEAANAPEQLRHFLNHTKGVLRIRICTVDSEKRQCAIEAEMRRQQIPRDMWIRVIAKLQVAHFPLEPELHLKLAKLQATWRNALRRRTRPVEAYVNLYKHYRLEFNKNLCHPSGFIRGTVATIDTDVASRAVLEQGLHWFQLPQLHPDDLEVVWRAHQATGGYTGPVHFSDYLHLIFGELPEARRQLISEVFLKVDSHQFGYVKLIDLSRFYQEPRWALKEFGDQLESSRNETVGINFTSSPNGTPWNTESRTASGLVVVALIRSSYFVTEQQPTYKQPTFSVFLNFQRLFDPINWSVPLDTLAHQETQWKFVNIVSSLYSQTSGRVRVYGEFPKGFCTQNGCRQNCRPGMSRRHFSRFQRDDGSGVFG</sequence>
<dbReference type="AlphaFoldDB" id="A0A074ZD91"/>
<dbReference type="InterPro" id="IPR057461">
    <property type="entry name" value="CAYP2_PH"/>
</dbReference>
<reference evidence="2 3" key="1">
    <citation type="submission" date="2013-11" db="EMBL/GenBank/DDBJ databases">
        <title>Opisthorchis viverrini - life in the bile duct.</title>
        <authorList>
            <person name="Young N.D."/>
            <person name="Nagarajan N."/>
            <person name="Lin S.J."/>
            <person name="Korhonen P.K."/>
            <person name="Jex A.R."/>
            <person name="Hall R.S."/>
            <person name="Safavi-Hemami H."/>
            <person name="Kaewkong W."/>
            <person name="Bertrand D."/>
            <person name="Gao S."/>
            <person name="Seet Q."/>
            <person name="Wongkham S."/>
            <person name="Teh B.T."/>
            <person name="Wongkham C."/>
            <person name="Intapan P.M."/>
            <person name="Maleewong W."/>
            <person name="Yang X."/>
            <person name="Hu M."/>
            <person name="Wang Z."/>
            <person name="Hofmann A."/>
            <person name="Sternberg P.W."/>
            <person name="Tan P."/>
            <person name="Wang J."/>
            <person name="Gasser R.B."/>
        </authorList>
    </citation>
    <scope>NUCLEOTIDE SEQUENCE [LARGE SCALE GENOMIC DNA]</scope>
</reference>
<name>A0A074ZD91_OPIVI</name>
<feature type="domain" description="Calcyphosin-2 PH" evidence="1">
    <location>
        <begin position="14"/>
        <end position="183"/>
    </location>
</feature>
<protein>
    <recommendedName>
        <fullName evidence="1">Calcyphosin-2 PH domain-containing protein</fullName>
    </recommendedName>
</protein>
<dbReference type="KEGG" id="ovi:T265_15160"/>
<dbReference type="Pfam" id="PF25348">
    <property type="entry name" value="PH_CAYP2"/>
    <property type="match status" value="1"/>
</dbReference>
<gene>
    <name evidence="2" type="ORF">T265_15160</name>
</gene>
<evidence type="ECO:0000259" key="1">
    <source>
        <dbReference type="Pfam" id="PF25348"/>
    </source>
</evidence>
<dbReference type="CTD" id="20329325"/>
<organism evidence="2 3">
    <name type="scientific">Opisthorchis viverrini</name>
    <name type="common">Southeast Asian liver fluke</name>
    <dbReference type="NCBI Taxonomy" id="6198"/>
    <lineage>
        <taxon>Eukaryota</taxon>
        <taxon>Metazoa</taxon>
        <taxon>Spiralia</taxon>
        <taxon>Lophotrochozoa</taxon>
        <taxon>Platyhelminthes</taxon>
        <taxon>Trematoda</taxon>
        <taxon>Digenea</taxon>
        <taxon>Opisthorchiida</taxon>
        <taxon>Opisthorchiata</taxon>
        <taxon>Opisthorchiidae</taxon>
        <taxon>Opisthorchis</taxon>
    </lineage>
</organism>
<evidence type="ECO:0000313" key="3">
    <source>
        <dbReference type="Proteomes" id="UP000054324"/>
    </source>
</evidence>
<dbReference type="RefSeq" id="XP_009175121.1">
    <property type="nucleotide sequence ID" value="XM_009176857.1"/>
</dbReference>
<dbReference type="Proteomes" id="UP000054324">
    <property type="component" value="Unassembled WGS sequence"/>
</dbReference>
<proteinExistence type="predicted"/>
<dbReference type="OrthoDB" id="6265397at2759"/>
<accession>A0A074ZD91</accession>
<keyword evidence="3" id="KW-1185">Reference proteome</keyword>
<dbReference type="GeneID" id="20329325"/>
<evidence type="ECO:0000313" key="2">
    <source>
        <dbReference type="EMBL" id="KER21145.1"/>
    </source>
</evidence>
<dbReference type="EMBL" id="KL596991">
    <property type="protein sequence ID" value="KER21145.1"/>
    <property type="molecule type" value="Genomic_DNA"/>
</dbReference>
<dbReference type="STRING" id="6198.A0A074ZD91"/>